<dbReference type="Gene3D" id="3.10.129.10">
    <property type="entry name" value="Hotdog Thioesterase"/>
    <property type="match status" value="1"/>
</dbReference>
<gene>
    <name evidence="2" type="ORF">DLAC_04408</name>
</gene>
<evidence type="ECO:0000313" key="3">
    <source>
        <dbReference type="Proteomes" id="UP000076078"/>
    </source>
</evidence>
<dbReference type="OMA" id="GCVFLHQ"/>
<proteinExistence type="predicted"/>
<dbReference type="Proteomes" id="UP000076078">
    <property type="component" value="Unassembled WGS sequence"/>
</dbReference>
<dbReference type="InterPro" id="IPR050965">
    <property type="entry name" value="UPF0336/Enoyl-CoA_hydratase"/>
</dbReference>
<sequence length="163" mass="18211">MNFIIRRYFSSNVIKIKNNYNNETKEIKIGEISSLKRTFTADDVKIFAKLTGDNNPIHLDPDYASKTRFKRNIVHGALAASLFSTIIADQLTGHGSIYISQVNNFQKPIYVGDPIRAEIKVLGITGKKIQLETTIYNIDTQNAGQETIAIQGPAVVYHPDIIS</sequence>
<dbReference type="InterPro" id="IPR002539">
    <property type="entry name" value="MaoC-like_dom"/>
</dbReference>
<dbReference type="GO" id="GO:0005739">
    <property type="term" value="C:mitochondrion"/>
    <property type="evidence" value="ECO:0007669"/>
    <property type="project" value="TreeGrafter"/>
</dbReference>
<dbReference type="InterPro" id="IPR029069">
    <property type="entry name" value="HotDog_dom_sf"/>
</dbReference>
<accession>A0A151ZJM6</accession>
<dbReference type="SUPFAM" id="SSF54637">
    <property type="entry name" value="Thioesterase/thiol ester dehydrase-isomerase"/>
    <property type="match status" value="1"/>
</dbReference>
<feature type="domain" description="MaoC-like" evidence="1">
    <location>
        <begin position="35"/>
        <end position="138"/>
    </location>
</feature>
<dbReference type="EMBL" id="LODT01000022">
    <property type="protein sequence ID" value="KYQ94127.1"/>
    <property type="molecule type" value="Genomic_DNA"/>
</dbReference>
<dbReference type="OrthoDB" id="3592703at2759"/>
<dbReference type="AlphaFoldDB" id="A0A151ZJM6"/>
<dbReference type="STRING" id="361077.A0A151ZJM6"/>
<evidence type="ECO:0000259" key="1">
    <source>
        <dbReference type="Pfam" id="PF01575"/>
    </source>
</evidence>
<name>A0A151ZJM6_TIELA</name>
<keyword evidence="3" id="KW-1185">Reference proteome</keyword>
<dbReference type="PANTHER" id="PTHR43437:SF3">
    <property type="entry name" value="HYDROXYACYL-THIOESTER DEHYDRATASE TYPE 2, MITOCHONDRIAL"/>
    <property type="match status" value="1"/>
</dbReference>
<dbReference type="GO" id="GO:0006633">
    <property type="term" value="P:fatty acid biosynthetic process"/>
    <property type="evidence" value="ECO:0007669"/>
    <property type="project" value="TreeGrafter"/>
</dbReference>
<dbReference type="GO" id="GO:0019171">
    <property type="term" value="F:(3R)-hydroxyacyl-[acyl-carrier-protein] dehydratase activity"/>
    <property type="evidence" value="ECO:0007669"/>
    <property type="project" value="TreeGrafter"/>
</dbReference>
<comment type="caution">
    <text evidence="2">The sequence shown here is derived from an EMBL/GenBank/DDBJ whole genome shotgun (WGS) entry which is preliminary data.</text>
</comment>
<dbReference type="PANTHER" id="PTHR43437">
    <property type="entry name" value="HYDROXYACYL-THIOESTER DEHYDRATASE TYPE 2, MITOCHONDRIAL-RELATED"/>
    <property type="match status" value="1"/>
</dbReference>
<dbReference type="InParanoid" id="A0A151ZJM6"/>
<protein>
    <recommendedName>
        <fullName evidence="1">MaoC-like domain-containing protein</fullName>
    </recommendedName>
</protein>
<dbReference type="Pfam" id="PF01575">
    <property type="entry name" value="MaoC_dehydratas"/>
    <property type="match status" value="1"/>
</dbReference>
<dbReference type="FunCoup" id="A0A151ZJM6">
    <property type="interactions" value="40"/>
</dbReference>
<evidence type="ECO:0000313" key="2">
    <source>
        <dbReference type="EMBL" id="KYQ94127.1"/>
    </source>
</evidence>
<reference evidence="2 3" key="1">
    <citation type="submission" date="2015-12" db="EMBL/GenBank/DDBJ databases">
        <title>Dictyostelia acquired genes for synthesis and detection of signals that induce cell-type specialization by lateral gene transfer from prokaryotes.</title>
        <authorList>
            <person name="Gloeckner G."/>
            <person name="Schaap P."/>
        </authorList>
    </citation>
    <scope>NUCLEOTIDE SEQUENCE [LARGE SCALE GENOMIC DNA]</scope>
    <source>
        <strain evidence="2 3">TK</strain>
    </source>
</reference>
<dbReference type="CDD" id="cd03449">
    <property type="entry name" value="R_hydratase"/>
    <property type="match status" value="1"/>
</dbReference>
<organism evidence="2 3">
    <name type="scientific">Tieghemostelium lacteum</name>
    <name type="common">Slime mold</name>
    <name type="synonym">Dictyostelium lacteum</name>
    <dbReference type="NCBI Taxonomy" id="361077"/>
    <lineage>
        <taxon>Eukaryota</taxon>
        <taxon>Amoebozoa</taxon>
        <taxon>Evosea</taxon>
        <taxon>Eumycetozoa</taxon>
        <taxon>Dictyostelia</taxon>
        <taxon>Dictyosteliales</taxon>
        <taxon>Raperosteliaceae</taxon>
        <taxon>Tieghemostelium</taxon>
    </lineage>
</organism>